<evidence type="ECO:0000256" key="3">
    <source>
        <dbReference type="ARBA" id="ARBA00022576"/>
    </source>
</evidence>
<sequence>MCGIVAYIGNRNCKDILIGGLKRLEYRGYDSAGIAIMVSKGPKKGGSADVSIEVIKEAGKIKEMEGQAKEARVDGKCGIGHTRWATHGEPTKINAHPHRDCSGKIAVIHNGIIENFEELKSELKASGHRFISDTDTEVLPHLLEKYYDGDLLLAMQRLMGKIKGSGAIVAMSTD</sequence>
<keyword evidence="4" id="KW-0808">Transferase</keyword>
<dbReference type="SUPFAM" id="SSF56235">
    <property type="entry name" value="N-terminal nucleophile aminohydrolases (Ntn hydrolases)"/>
    <property type="match status" value="1"/>
</dbReference>
<dbReference type="InterPro" id="IPR029055">
    <property type="entry name" value="Ntn_hydrolases_N"/>
</dbReference>
<feature type="non-terminal residue" evidence="7">
    <location>
        <position position="174"/>
    </location>
</feature>
<dbReference type="Gene3D" id="3.60.20.10">
    <property type="entry name" value="Glutamine Phosphoribosylpyrophosphate, subunit 1, domain 1"/>
    <property type="match status" value="1"/>
</dbReference>
<dbReference type="InterPro" id="IPR047084">
    <property type="entry name" value="GFAT_N"/>
</dbReference>
<protein>
    <recommendedName>
        <fullName evidence="2">glutamine--fructose-6-phosphate transaminase (isomerizing)</fullName>
        <ecNumber evidence="2">2.6.1.16</ecNumber>
    </recommendedName>
</protein>
<evidence type="ECO:0000256" key="5">
    <source>
        <dbReference type="ARBA" id="ARBA00022962"/>
    </source>
</evidence>
<dbReference type="PANTHER" id="PTHR10937:SF0">
    <property type="entry name" value="GLUTAMINE--FRUCTOSE-6-PHOSPHATE TRANSAMINASE (ISOMERIZING)"/>
    <property type="match status" value="1"/>
</dbReference>
<dbReference type="GO" id="GO:0004360">
    <property type="term" value="F:glutamine-fructose-6-phosphate transaminase (isomerizing) activity"/>
    <property type="evidence" value="ECO:0007669"/>
    <property type="project" value="UniProtKB-EC"/>
</dbReference>
<evidence type="ECO:0000259" key="6">
    <source>
        <dbReference type="PROSITE" id="PS51278"/>
    </source>
</evidence>
<feature type="domain" description="Glutamine amidotransferase type-2" evidence="6">
    <location>
        <begin position="2"/>
        <end position="174"/>
    </location>
</feature>
<keyword evidence="5" id="KW-0315">Glutamine amidotransferase</keyword>
<dbReference type="EC" id="2.6.1.16" evidence="2"/>
<gene>
    <name evidence="7" type="ORF">S01H1_79541</name>
</gene>
<comment type="catalytic activity">
    <reaction evidence="1">
        <text>D-fructose 6-phosphate + L-glutamine = D-glucosamine 6-phosphate + L-glutamate</text>
        <dbReference type="Rhea" id="RHEA:13237"/>
        <dbReference type="ChEBI" id="CHEBI:29985"/>
        <dbReference type="ChEBI" id="CHEBI:58359"/>
        <dbReference type="ChEBI" id="CHEBI:58725"/>
        <dbReference type="ChEBI" id="CHEBI:61527"/>
        <dbReference type="EC" id="2.6.1.16"/>
    </reaction>
</comment>
<dbReference type="EMBL" id="BARS01053633">
    <property type="protein sequence ID" value="GAG52764.1"/>
    <property type="molecule type" value="Genomic_DNA"/>
</dbReference>
<dbReference type="InterPro" id="IPR017932">
    <property type="entry name" value="GATase_2_dom"/>
</dbReference>
<dbReference type="GO" id="GO:0006002">
    <property type="term" value="P:fructose 6-phosphate metabolic process"/>
    <property type="evidence" value="ECO:0007669"/>
    <property type="project" value="TreeGrafter"/>
</dbReference>
<evidence type="ECO:0000256" key="4">
    <source>
        <dbReference type="ARBA" id="ARBA00022679"/>
    </source>
</evidence>
<keyword evidence="3" id="KW-0032">Aminotransferase</keyword>
<dbReference type="GO" id="GO:0006487">
    <property type="term" value="P:protein N-linked glycosylation"/>
    <property type="evidence" value="ECO:0007669"/>
    <property type="project" value="TreeGrafter"/>
</dbReference>
<evidence type="ECO:0000313" key="7">
    <source>
        <dbReference type="EMBL" id="GAG52764.1"/>
    </source>
</evidence>
<dbReference type="Pfam" id="PF13522">
    <property type="entry name" value="GATase_6"/>
    <property type="match status" value="1"/>
</dbReference>
<evidence type="ECO:0000256" key="2">
    <source>
        <dbReference type="ARBA" id="ARBA00012916"/>
    </source>
</evidence>
<dbReference type="CDD" id="cd00714">
    <property type="entry name" value="GFAT"/>
    <property type="match status" value="1"/>
</dbReference>
<dbReference type="GO" id="GO:0006047">
    <property type="term" value="P:UDP-N-acetylglucosamine metabolic process"/>
    <property type="evidence" value="ECO:0007669"/>
    <property type="project" value="TreeGrafter"/>
</dbReference>
<evidence type="ECO:0000256" key="1">
    <source>
        <dbReference type="ARBA" id="ARBA00001031"/>
    </source>
</evidence>
<reference evidence="7" key="1">
    <citation type="journal article" date="2014" name="Front. Microbiol.">
        <title>High frequency of phylogenetically diverse reductive dehalogenase-homologous genes in deep subseafloor sedimentary metagenomes.</title>
        <authorList>
            <person name="Kawai M."/>
            <person name="Futagami T."/>
            <person name="Toyoda A."/>
            <person name="Takaki Y."/>
            <person name="Nishi S."/>
            <person name="Hori S."/>
            <person name="Arai W."/>
            <person name="Tsubouchi T."/>
            <person name="Morono Y."/>
            <person name="Uchiyama I."/>
            <person name="Ito T."/>
            <person name="Fujiyama A."/>
            <person name="Inagaki F."/>
            <person name="Takami H."/>
        </authorList>
    </citation>
    <scope>NUCLEOTIDE SEQUENCE</scope>
    <source>
        <strain evidence="7">Expedition CK06-06</strain>
    </source>
</reference>
<proteinExistence type="predicted"/>
<accession>X0YAA9</accession>
<dbReference type="PANTHER" id="PTHR10937">
    <property type="entry name" value="GLUCOSAMINE--FRUCTOSE-6-PHOSPHATE AMINOTRANSFERASE, ISOMERIZING"/>
    <property type="match status" value="1"/>
</dbReference>
<dbReference type="AlphaFoldDB" id="X0YAA9"/>
<comment type="caution">
    <text evidence="7">The sequence shown here is derived from an EMBL/GenBank/DDBJ whole genome shotgun (WGS) entry which is preliminary data.</text>
</comment>
<dbReference type="PROSITE" id="PS51278">
    <property type="entry name" value="GATASE_TYPE_2"/>
    <property type="match status" value="1"/>
</dbReference>
<organism evidence="7">
    <name type="scientific">marine sediment metagenome</name>
    <dbReference type="NCBI Taxonomy" id="412755"/>
    <lineage>
        <taxon>unclassified sequences</taxon>
        <taxon>metagenomes</taxon>
        <taxon>ecological metagenomes</taxon>
    </lineage>
</organism>
<name>X0YAA9_9ZZZZ</name>